<evidence type="ECO:0000256" key="1">
    <source>
        <dbReference type="SAM" id="MobiDB-lite"/>
    </source>
</evidence>
<evidence type="ECO:0000313" key="3">
    <source>
        <dbReference type="Proteomes" id="UP000199251"/>
    </source>
</evidence>
<evidence type="ECO:0000313" key="2">
    <source>
        <dbReference type="EMBL" id="CQD02734.1"/>
    </source>
</evidence>
<organism evidence="2 3">
    <name type="scientific">Mycobacterium lentiflavum</name>
    <dbReference type="NCBI Taxonomy" id="141349"/>
    <lineage>
        <taxon>Bacteria</taxon>
        <taxon>Bacillati</taxon>
        <taxon>Actinomycetota</taxon>
        <taxon>Actinomycetes</taxon>
        <taxon>Mycobacteriales</taxon>
        <taxon>Mycobacteriaceae</taxon>
        <taxon>Mycobacterium</taxon>
        <taxon>Mycobacterium simiae complex</taxon>
    </lineage>
</organism>
<protein>
    <submittedName>
        <fullName evidence="2">Uncharacterized protein</fullName>
    </submittedName>
</protein>
<proteinExistence type="predicted"/>
<sequence>MLAIPKTAVRHRDTAAPSQAQHSMAPERVLITERQVKFATAAAVASPRPRTASRRWVSTLWQRLVLSVSVEHEPRRHYPPRRTSYFERAATAREMDRL</sequence>
<dbReference type="Proteomes" id="UP000199251">
    <property type="component" value="Unassembled WGS sequence"/>
</dbReference>
<accession>A0A0E4CL24</accession>
<gene>
    <name evidence="2" type="ORF">BN1232_00216</name>
</gene>
<dbReference type="STRING" id="141349.BN1232_00216"/>
<name>A0A0E4CL24_MYCLN</name>
<dbReference type="EMBL" id="CTEE01000001">
    <property type="protein sequence ID" value="CQD02734.1"/>
    <property type="molecule type" value="Genomic_DNA"/>
</dbReference>
<reference evidence="2 3" key="1">
    <citation type="submission" date="2015-03" db="EMBL/GenBank/DDBJ databases">
        <authorList>
            <person name="Urmite Genomes"/>
        </authorList>
    </citation>
    <scope>NUCLEOTIDE SEQUENCE [LARGE SCALE GENOMIC DNA]</scope>
    <source>
        <strain evidence="2 3">CSUR P1491</strain>
    </source>
</reference>
<feature type="region of interest" description="Disordered" evidence="1">
    <location>
        <begin position="1"/>
        <end position="26"/>
    </location>
</feature>
<dbReference type="AlphaFoldDB" id="A0A0E4CL24"/>